<evidence type="ECO:0000313" key="3">
    <source>
        <dbReference type="Proteomes" id="UP001221142"/>
    </source>
</evidence>
<dbReference type="EMBL" id="JARKIF010000007">
    <property type="protein sequence ID" value="KAJ7634918.1"/>
    <property type="molecule type" value="Genomic_DNA"/>
</dbReference>
<sequence length="327" mass="36781">MATQTEQYLTLKDGRTLAYEEAGDKSSSLLIIFFHGVFGVGAAPIRESPVFLEKKVHHITPTLAGWGYSSPRPTSESYTTVLASDMTELIQHLHPNDPKLRIYVAGGSYGTIPAQMLYGASFDIFPLGRNIAGCLLAAPFSPFRYHKDYTRSMTMSNYLSVGPPSRWIPFNFLQRAAVFGLSQKFNTVEKAEVFLRQLLFSGPEEEQAAFARWRESGGIPEGAFERQMAKNMLKSIEKTWSGFIEVADVLHSDWGFCPNLLDEAHTKERPMLIAASKDDDLGPYMAEWLKENYRNSALKWVPGKHISTLYEMDNLWGELMKNESAMA</sequence>
<dbReference type="Gene3D" id="3.40.50.1820">
    <property type="entry name" value="alpha/beta hydrolase"/>
    <property type="match status" value="1"/>
</dbReference>
<dbReference type="InterPro" id="IPR029058">
    <property type="entry name" value="AB_hydrolase_fold"/>
</dbReference>
<gene>
    <name evidence="2" type="ORF">FB45DRAFT_910245</name>
</gene>
<dbReference type="GO" id="GO:0016787">
    <property type="term" value="F:hydrolase activity"/>
    <property type="evidence" value="ECO:0007669"/>
    <property type="project" value="UniProtKB-KW"/>
</dbReference>
<evidence type="ECO:0000259" key="1">
    <source>
        <dbReference type="Pfam" id="PF12697"/>
    </source>
</evidence>
<dbReference type="InterPro" id="IPR000073">
    <property type="entry name" value="AB_hydrolase_1"/>
</dbReference>
<keyword evidence="3" id="KW-1185">Reference proteome</keyword>
<keyword evidence="2" id="KW-0378">Hydrolase</keyword>
<protein>
    <submittedName>
        <fullName evidence="2">Alpha/Beta hydrolase protein</fullName>
    </submittedName>
</protein>
<dbReference type="Proteomes" id="UP001221142">
    <property type="component" value="Unassembled WGS sequence"/>
</dbReference>
<proteinExistence type="predicted"/>
<evidence type="ECO:0000313" key="2">
    <source>
        <dbReference type="EMBL" id="KAJ7634918.1"/>
    </source>
</evidence>
<dbReference type="SUPFAM" id="SSF53474">
    <property type="entry name" value="alpha/beta-Hydrolases"/>
    <property type="match status" value="1"/>
</dbReference>
<name>A0AAD7BZI7_9AGAR</name>
<reference evidence="2" key="1">
    <citation type="submission" date="2023-03" db="EMBL/GenBank/DDBJ databases">
        <title>Massive genome expansion in bonnet fungi (Mycena s.s.) driven by repeated elements and novel gene families across ecological guilds.</title>
        <authorList>
            <consortium name="Lawrence Berkeley National Laboratory"/>
            <person name="Harder C.B."/>
            <person name="Miyauchi S."/>
            <person name="Viragh M."/>
            <person name="Kuo A."/>
            <person name="Thoen E."/>
            <person name="Andreopoulos B."/>
            <person name="Lu D."/>
            <person name="Skrede I."/>
            <person name="Drula E."/>
            <person name="Henrissat B."/>
            <person name="Morin E."/>
            <person name="Kohler A."/>
            <person name="Barry K."/>
            <person name="LaButti K."/>
            <person name="Morin E."/>
            <person name="Salamov A."/>
            <person name="Lipzen A."/>
            <person name="Mereny Z."/>
            <person name="Hegedus B."/>
            <person name="Baldrian P."/>
            <person name="Stursova M."/>
            <person name="Weitz H."/>
            <person name="Taylor A."/>
            <person name="Grigoriev I.V."/>
            <person name="Nagy L.G."/>
            <person name="Martin F."/>
            <person name="Kauserud H."/>
        </authorList>
    </citation>
    <scope>NUCLEOTIDE SEQUENCE</scope>
    <source>
        <strain evidence="2">9284</strain>
    </source>
</reference>
<accession>A0AAD7BZI7</accession>
<comment type="caution">
    <text evidence="2">The sequence shown here is derived from an EMBL/GenBank/DDBJ whole genome shotgun (WGS) entry which is preliminary data.</text>
</comment>
<organism evidence="2 3">
    <name type="scientific">Roridomyces roridus</name>
    <dbReference type="NCBI Taxonomy" id="1738132"/>
    <lineage>
        <taxon>Eukaryota</taxon>
        <taxon>Fungi</taxon>
        <taxon>Dikarya</taxon>
        <taxon>Basidiomycota</taxon>
        <taxon>Agaricomycotina</taxon>
        <taxon>Agaricomycetes</taxon>
        <taxon>Agaricomycetidae</taxon>
        <taxon>Agaricales</taxon>
        <taxon>Marasmiineae</taxon>
        <taxon>Mycenaceae</taxon>
        <taxon>Roridomyces</taxon>
    </lineage>
</organism>
<dbReference type="AlphaFoldDB" id="A0AAD7BZI7"/>
<dbReference type="Pfam" id="PF12697">
    <property type="entry name" value="Abhydrolase_6"/>
    <property type="match status" value="1"/>
</dbReference>
<feature type="domain" description="AB hydrolase-1" evidence="1">
    <location>
        <begin position="31"/>
        <end position="296"/>
    </location>
</feature>